<feature type="domain" description="MBD" evidence="10">
    <location>
        <begin position="1"/>
        <end position="67"/>
    </location>
</feature>
<gene>
    <name evidence="11" type="primary">MBD2</name>
    <name evidence="11" type="ORF">CEXT_483441</name>
</gene>
<reference evidence="11 12" key="1">
    <citation type="submission" date="2021-06" db="EMBL/GenBank/DDBJ databases">
        <title>Caerostris extrusa draft genome.</title>
        <authorList>
            <person name="Kono N."/>
            <person name="Arakawa K."/>
        </authorList>
    </citation>
    <scope>NUCLEOTIDE SEQUENCE [LARGE SCALE GENOMIC DNA]</scope>
</reference>
<feature type="coiled-coil region" evidence="9">
    <location>
        <begin position="218"/>
        <end position="245"/>
    </location>
</feature>
<evidence type="ECO:0000256" key="7">
    <source>
        <dbReference type="ARBA" id="ARBA00023163"/>
    </source>
</evidence>
<evidence type="ECO:0000256" key="2">
    <source>
        <dbReference type="ARBA" id="ARBA00004286"/>
    </source>
</evidence>
<comment type="subcellular location">
    <subcellularLocation>
        <location evidence="2">Chromosome</location>
    </subcellularLocation>
    <subcellularLocation>
        <location evidence="1">Nucleus</location>
    </subcellularLocation>
</comment>
<dbReference type="GO" id="GO:0008327">
    <property type="term" value="F:methyl-CpG binding"/>
    <property type="evidence" value="ECO:0007669"/>
    <property type="project" value="TreeGrafter"/>
</dbReference>
<organism evidence="11 12">
    <name type="scientific">Caerostris extrusa</name>
    <name type="common">Bark spider</name>
    <name type="synonym">Caerostris bankana</name>
    <dbReference type="NCBI Taxonomy" id="172846"/>
    <lineage>
        <taxon>Eukaryota</taxon>
        <taxon>Metazoa</taxon>
        <taxon>Ecdysozoa</taxon>
        <taxon>Arthropoda</taxon>
        <taxon>Chelicerata</taxon>
        <taxon>Arachnida</taxon>
        <taxon>Araneae</taxon>
        <taxon>Araneomorphae</taxon>
        <taxon>Entelegynae</taxon>
        <taxon>Araneoidea</taxon>
        <taxon>Araneidae</taxon>
        <taxon>Caerostris</taxon>
    </lineage>
</organism>
<keyword evidence="4" id="KW-0597">Phosphoprotein</keyword>
<comment type="caution">
    <text evidence="11">The sequence shown here is derived from an EMBL/GenBank/DDBJ whole genome shotgun (WGS) entry which is preliminary data.</text>
</comment>
<dbReference type="SMART" id="SM00391">
    <property type="entry name" value="MBD"/>
    <property type="match status" value="1"/>
</dbReference>
<evidence type="ECO:0000313" key="11">
    <source>
        <dbReference type="EMBL" id="GIY81669.1"/>
    </source>
</evidence>
<proteinExistence type="predicted"/>
<evidence type="ECO:0000256" key="1">
    <source>
        <dbReference type="ARBA" id="ARBA00004123"/>
    </source>
</evidence>
<dbReference type="InterPro" id="IPR001739">
    <property type="entry name" value="Methyl_CpG_DNA-bd"/>
</dbReference>
<dbReference type="GO" id="GO:0000785">
    <property type="term" value="C:chromatin"/>
    <property type="evidence" value="ECO:0007669"/>
    <property type="project" value="UniProtKB-ARBA"/>
</dbReference>
<sequence length="274" mass="31288">MATTDCPALPKGWKREEIIRKNGLSSGKIDVFYYSPAGKRFRSKPQLARFLGDAVDLSTFDYRTGKINSLLLRKSKRQRGTQFDYNRGIRNDASLVPPIRQTASIFKQPVTVVKSTDGKVRTDFKHGPQDKPKQLFWEKRLQGLRASDMDEEAFINFELPRNMKGIGPDLSEETLLRSIATSLHVSGQPIVGQTNSRIAMDKNPSVFINPEQPLVQALVVTEEDIKKQEEKVQLARKKLQECLKKIYVFDMGICRHTWDQLIDRISESPTPNWP</sequence>
<dbReference type="SUPFAM" id="SSF54171">
    <property type="entry name" value="DNA-binding domain"/>
    <property type="match status" value="1"/>
</dbReference>
<dbReference type="CDD" id="cd01396">
    <property type="entry name" value="MeCP2_MBD"/>
    <property type="match status" value="1"/>
</dbReference>
<dbReference type="GO" id="GO:0000122">
    <property type="term" value="P:negative regulation of transcription by RNA polymerase II"/>
    <property type="evidence" value="ECO:0007669"/>
    <property type="project" value="TreeGrafter"/>
</dbReference>
<dbReference type="Pfam" id="PF01429">
    <property type="entry name" value="MBD"/>
    <property type="match status" value="1"/>
</dbReference>
<evidence type="ECO:0000256" key="9">
    <source>
        <dbReference type="SAM" id="Coils"/>
    </source>
</evidence>
<dbReference type="Gene3D" id="3.30.890.10">
    <property type="entry name" value="Methyl-cpg-binding Protein 2, Chain A"/>
    <property type="match status" value="1"/>
</dbReference>
<keyword evidence="5" id="KW-0805">Transcription regulation</keyword>
<keyword evidence="7" id="KW-0804">Transcription</keyword>
<dbReference type="GO" id="GO:0000118">
    <property type="term" value="C:histone deacetylase complex"/>
    <property type="evidence" value="ECO:0007669"/>
    <property type="project" value="UniProtKB-ARBA"/>
</dbReference>
<dbReference type="Proteomes" id="UP001054945">
    <property type="component" value="Unassembled WGS sequence"/>
</dbReference>
<evidence type="ECO:0000256" key="4">
    <source>
        <dbReference type="ARBA" id="ARBA00022553"/>
    </source>
</evidence>
<evidence type="ECO:0000256" key="6">
    <source>
        <dbReference type="ARBA" id="ARBA00023125"/>
    </source>
</evidence>
<dbReference type="InterPro" id="IPR016177">
    <property type="entry name" value="DNA-bd_dom_sf"/>
</dbReference>
<evidence type="ECO:0000313" key="12">
    <source>
        <dbReference type="Proteomes" id="UP001054945"/>
    </source>
</evidence>
<keyword evidence="6" id="KW-0238">DNA-binding</keyword>
<dbReference type="PANTHER" id="PTHR12396">
    <property type="entry name" value="METHYL-CPG BINDING PROTEIN, MBD"/>
    <property type="match status" value="1"/>
</dbReference>
<dbReference type="PROSITE" id="PS50982">
    <property type="entry name" value="MBD"/>
    <property type="match status" value="1"/>
</dbReference>
<keyword evidence="9" id="KW-0175">Coiled coil</keyword>
<keyword evidence="12" id="KW-1185">Reference proteome</keyword>
<dbReference type="EMBL" id="BPLR01016152">
    <property type="protein sequence ID" value="GIY81669.1"/>
    <property type="molecule type" value="Genomic_DNA"/>
</dbReference>
<dbReference type="InterPro" id="IPR025884">
    <property type="entry name" value="MeCpG-bd_2/3_C_dom"/>
</dbReference>
<keyword evidence="8" id="KW-0539">Nucleus</keyword>
<dbReference type="InterPro" id="IPR032343">
    <property type="entry name" value="MBD2/MBD3_p55-bd"/>
</dbReference>
<evidence type="ECO:0000259" key="10">
    <source>
        <dbReference type="PROSITE" id="PS50982"/>
    </source>
</evidence>
<protein>
    <submittedName>
        <fullName evidence="11">Methyl-CpG-binding domain protein 2</fullName>
    </submittedName>
</protein>
<evidence type="ECO:0000256" key="5">
    <source>
        <dbReference type="ARBA" id="ARBA00023015"/>
    </source>
</evidence>
<keyword evidence="3" id="KW-0158">Chromosome</keyword>
<accession>A0AAV4WHJ4</accession>
<evidence type="ECO:0000256" key="3">
    <source>
        <dbReference type="ARBA" id="ARBA00022454"/>
    </source>
</evidence>
<name>A0AAV4WHJ4_CAEEX</name>
<dbReference type="AlphaFoldDB" id="A0AAV4WHJ4"/>
<dbReference type="PANTHER" id="PTHR12396:SF0">
    <property type="entry name" value="METHYL-CPG BINDING DOMAIN PROTEIN-LIKE, ISOFORM C"/>
    <property type="match status" value="1"/>
</dbReference>
<evidence type="ECO:0000256" key="8">
    <source>
        <dbReference type="ARBA" id="ARBA00023242"/>
    </source>
</evidence>
<dbReference type="Pfam" id="PF16564">
    <property type="entry name" value="MBDa"/>
    <property type="match status" value="1"/>
</dbReference>
<dbReference type="GO" id="GO:0006346">
    <property type="term" value="P:DNA methylation-dependent constitutive heterochromatin formation"/>
    <property type="evidence" value="ECO:0007669"/>
    <property type="project" value="TreeGrafter"/>
</dbReference>
<dbReference type="FunFam" id="3.30.890.10:FF:000003">
    <property type="entry name" value="methyl-CpG-binding domain protein 2"/>
    <property type="match status" value="1"/>
</dbReference>
<dbReference type="Pfam" id="PF14048">
    <property type="entry name" value="MBD_C"/>
    <property type="match status" value="1"/>
</dbReference>